<evidence type="ECO:0000256" key="7">
    <source>
        <dbReference type="ARBA" id="ARBA00022989"/>
    </source>
</evidence>
<evidence type="ECO:0000256" key="4">
    <source>
        <dbReference type="ARBA" id="ARBA00022692"/>
    </source>
</evidence>
<keyword evidence="3" id="KW-0349">Heme</keyword>
<evidence type="ECO:0000313" key="12">
    <source>
        <dbReference type="EMBL" id="VAW39464.1"/>
    </source>
</evidence>
<gene>
    <name evidence="12" type="ORF">MNBD_CHLOROFLEXI01-2241</name>
</gene>
<keyword evidence="9 10" id="KW-0472">Membrane</keyword>
<keyword evidence="8" id="KW-0408">Iron</keyword>
<dbReference type="PROSITE" id="PS51002">
    <property type="entry name" value="CYTB_NTER"/>
    <property type="match status" value="1"/>
</dbReference>
<reference evidence="12" key="1">
    <citation type="submission" date="2018-06" db="EMBL/GenBank/DDBJ databases">
        <authorList>
            <person name="Zhirakovskaya E."/>
        </authorList>
    </citation>
    <scope>NUCLEOTIDE SEQUENCE</scope>
</reference>
<feature type="transmembrane region" description="Helical" evidence="10">
    <location>
        <begin position="230"/>
        <end position="253"/>
    </location>
</feature>
<evidence type="ECO:0000256" key="5">
    <source>
        <dbReference type="ARBA" id="ARBA00022723"/>
    </source>
</evidence>
<keyword evidence="4 10" id="KW-0812">Transmembrane</keyword>
<evidence type="ECO:0000256" key="3">
    <source>
        <dbReference type="ARBA" id="ARBA00022617"/>
    </source>
</evidence>
<protein>
    <recommendedName>
        <fullName evidence="11">Cytochrome b/b6 N-terminal region profile domain-containing protein</fullName>
    </recommendedName>
</protein>
<feature type="transmembrane region" description="Helical" evidence="10">
    <location>
        <begin position="379"/>
        <end position="399"/>
    </location>
</feature>
<evidence type="ECO:0000256" key="1">
    <source>
        <dbReference type="ARBA" id="ARBA00004141"/>
    </source>
</evidence>
<evidence type="ECO:0000256" key="10">
    <source>
        <dbReference type="SAM" id="Phobius"/>
    </source>
</evidence>
<dbReference type="GO" id="GO:0009055">
    <property type="term" value="F:electron transfer activity"/>
    <property type="evidence" value="ECO:0007669"/>
    <property type="project" value="InterPro"/>
</dbReference>
<dbReference type="SUPFAM" id="SSF81342">
    <property type="entry name" value="Transmembrane di-heme cytochromes"/>
    <property type="match status" value="1"/>
</dbReference>
<dbReference type="GO" id="GO:0022904">
    <property type="term" value="P:respiratory electron transport chain"/>
    <property type="evidence" value="ECO:0007669"/>
    <property type="project" value="InterPro"/>
</dbReference>
<dbReference type="Pfam" id="PF00033">
    <property type="entry name" value="Cytochrome_B"/>
    <property type="match status" value="1"/>
</dbReference>
<evidence type="ECO:0000256" key="8">
    <source>
        <dbReference type="ARBA" id="ARBA00023004"/>
    </source>
</evidence>
<keyword evidence="5" id="KW-0479">Metal-binding</keyword>
<name>A0A3B0W710_9ZZZZ</name>
<sequence length="564" mass="64100">MATFREQVSEMGVKQAVVTKADDIVERVTAGMNISDIRGVLRGDEPRRPNPRLRPHADGFWFHIRPSFYHTEVTHIYPTFRLGWLSTFMFIWETITGIILMVFYTPSPLIAYDDMWNLLGNVPLGQLMRNMHRLGAEVMVLAVALHMLRTFITGSYKKPRQFTWATGVLLLTLTALLSFSGYLLPWDQLAYWALTVFLSGAEAAPAPAAFNSNVLLILQGAPSLGAGGLLRWYLFHVLLLPLLTAIFFFVHYYKVILHGISLPPGREEIGEDTAKRVPRNERTYFTPDILTSELMWTALVTLFLTAGSLWFWDAPLEHHADPIVTPLHVVAPWYLSWSQGWLKLADKTIVIGSIPLLIVMFIVMPYVEVGKSRRYADRRVGLTVASLFFAFMLISNWMGSPEFRVQSSPELEVSQEIMPQEGPNVLLGVPYEYLELGTYLPGEEIDGNPYLTRALEEFEAAMQNHSCVLNDNPDLPRKDIWDDCRMLEGGRFGNGFGDNAMPDPFATLRITQEQDNMVRLTLNFEVADPNNLGEFLVKPDGSIFAFRHEDSFYEEECRFLNKDC</sequence>
<evidence type="ECO:0000256" key="2">
    <source>
        <dbReference type="ARBA" id="ARBA00022448"/>
    </source>
</evidence>
<dbReference type="GO" id="GO:0016020">
    <property type="term" value="C:membrane"/>
    <property type="evidence" value="ECO:0007669"/>
    <property type="project" value="UniProtKB-SubCell"/>
</dbReference>
<dbReference type="GO" id="GO:0046872">
    <property type="term" value="F:metal ion binding"/>
    <property type="evidence" value="ECO:0007669"/>
    <property type="project" value="UniProtKB-KW"/>
</dbReference>
<accession>A0A3B0W710</accession>
<feature type="transmembrane region" description="Helical" evidence="10">
    <location>
        <begin position="90"/>
        <end position="111"/>
    </location>
</feature>
<dbReference type="InterPro" id="IPR016174">
    <property type="entry name" value="Di-haem_cyt_TM"/>
</dbReference>
<dbReference type="Gene3D" id="1.20.810.10">
    <property type="entry name" value="Cytochrome Bc1 Complex, Chain C"/>
    <property type="match status" value="1"/>
</dbReference>
<organism evidence="12">
    <name type="scientific">hydrothermal vent metagenome</name>
    <dbReference type="NCBI Taxonomy" id="652676"/>
    <lineage>
        <taxon>unclassified sequences</taxon>
        <taxon>metagenomes</taxon>
        <taxon>ecological metagenomes</taxon>
    </lineage>
</organism>
<feature type="domain" description="Cytochrome b/b6 N-terminal region profile" evidence="11">
    <location>
        <begin position="58"/>
        <end position="264"/>
    </location>
</feature>
<dbReference type="InterPro" id="IPR005797">
    <property type="entry name" value="Cyt_b/b6_N"/>
</dbReference>
<dbReference type="GO" id="GO:0016491">
    <property type="term" value="F:oxidoreductase activity"/>
    <property type="evidence" value="ECO:0007669"/>
    <property type="project" value="InterPro"/>
</dbReference>
<proteinExistence type="predicted"/>
<dbReference type="EMBL" id="UOEU01000746">
    <property type="protein sequence ID" value="VAW39464.1"/>
    <property type="molecule type" value="Genomic_DNA"/>
</dbReference>
<feature type="transmembrane region" description="Helical" evidence="10">
    <location>
        <begin position="164"/>
        <end position="184"/>
    </location>
</feature>
<dbReference type="PANTHER" id="PTHR19271:SF16">
    <property type="entry name" value="CYTOCHROME B"/>
    <property type="match status" value="1"/>
</dbReference>
<feature type="transmembrane region" description="Helical" evidence="10">
    <location>
        <begin position="294"/>
        <end position="312"/>
    </location>
</feature>
<dbReference type="PANTHER" id="PTHR19271">
    <property type="entry name" value="CYTOCHROME B"/>
    <property type="match status" value="1"/>
</dbReference>
<dbReference type="SUPFAM" id="SSF81648">
    <property type="entry name" value="a domain/subunit of cytochrome bc1 complex (Ubiquinol-cytochrome c reductase)"/>
    <property type="match status" value="1"/>
</dbReference>
<keyword evidence="6" id="KW-0249">Electron transport</keyword>
<feature type="transmembrane region" description="Helical" evidence="10">
    <location>
        <begin position="348"/>
        <end position="367"/>
    </location>
</feature>
<comment type="subcellular location">
    <subcellularLocation>
        <location evidence="1">Membrane</location>
        <topology evidence="1">Multi-pass membrane protein</topology>
    </subcellularLocation>
</comment>
<dbReference type="InterPro" id="IPR036150">
    <property type="entry name" value="Cyt_b/b6_C_sf"/>
</dbReference>
<feature type="transmembrane region" description="Helical" evidence="10">
    <location>
        <begin position="131"/>
        <end position="152"/>
    </location>
</feature>
<dbReference type="InterPro" id="IPR027387">
    <property type="entry name" value="Cytb/b6-like_sf"/>
</dbReference>
<dbReference type="InterPro" id="IPR005798">
    <property type="entry name" value="Cyt_b/b6_C"/>
</dbReference>
<dbReference type="AlphaFoldDB" id="A0A3B0W710"/>
<evidence type="ECO:0000256" key="9">
    <source>
        <dbReference type="ARBA" id="ARBA00023136"/>
    </source>
</evidence>
<dbReference type="Pfam" id="PF00032">
    <property type="entry name" value="Cytochrom_B_C"/>
    <property type="match status" value="1"/>
</dbReference>
<evidence type="ECO:0000259" key="11">
    <source>
        <dbReference type="PROSITE" id="PS51002"/>
    </source>
</evidence>
<evidence type="ECO:0000256" key="6">
    <source>
        <dbReference type="ARBA" id="ARBA00022982"/>
    </source>
</evidence>
<keyword evidence="2" id="KW-0813">Transport</keyword>
<keyword evidence="7 10" id="KW-1133">Transmembrane helix</keyword>